<evidence type="ECO:0000313" key="3">
    <source>
        <dbReference type="Proteomes" id="UP001595604"/>
    </source>
</evidence>
<evidence type="ECO:0000256" key="1">
    <source>
        <dbReference type="SAM" id="SignalP"/>
    </source>
</evidence>
<dbReference type="RefSeq" id="WP_379508546.1">
    <property type="nucleotide sequence ID" value="NZ_JBHRTQ010000003.1"/>
</dbReference>
<dbReference type="EMBL" id="JBHRTQ010000003">
    <property type="protein sequence ID" value="MFC3173154.1"/>
    <property type="molecule type" value="Genomic_DNA"/>
</dbReference>
<keyword evidence="3" id="KW-1185">Reference proteome</keyword>
<proteinExistence type="predicted"/>
<keyword evidence="1" id="KW-0732">Signal</keyword>
<sequence length="267" mass="28253">MRRGTGALAMALALGAATAANAQSFDNRSVMALHRAGLGPDVIIAKIRALPCNYDTSTEAIIALSSAGVAQDVIVAMVDKCTGSSRAQGVNNASADPLVKHAPGIYLLESAQPAKMTMLRPAASAGLKVTGNGSILFPLMAKLTVTQAQAQTVIHGSRPTFYFYFNADDEKVNTFGTVGSAAAQSPNEFSLVKFRVDKNTRQFVVGRVQPYVEVVGVDPKNTLPFDAEDMGDGIFRIQFAADLPAGEYAFVLPGGKTSFRIYDFSIP</sequence>
<name>A0ABV7ILQ7_9SPHN</name>
<feature type="chain" id="PRO_5046398353" description="DUF4198 domain-containing protein" evidence="1">
    <location>
        <begin position="23"/>
        <end position="267"/>
    </location>
</feature>
<accession>A0ABV7ILQ7</accession>
<gene>
    <name evidence="2" type="ORF">ACFOD9_02695</name>
</gene>
<evidence type="ECO:0000313" key="2">
    <source>
        <dbReference type="EMBL" id="MFC3173154.1"/>
    </source>
</evidence>
<protein>
    <recommendedName>
        <fullName evidence="4">DUF4198 domain-containing protein</fullName>
    </recommendedName>
</protein>
<evidence type="ECO:0008006" key="4">
    <source>
        <dbReference type="Google" id="ProtNLM"/>
    </source>
</evidence>
<feature type="signal peptide" evidence="1">
    <location>
        <begin position="1"/>
        <end position="22"/>
    </location>
</feature>
<reference evidence="3" key="1">
    <citation type="journal article" date="2019" name="Int. J. Syst. Evol. Microbiol.">
        <title>The Global Catalogue of Microorganisms (GCM) 10K type strain sequencing project: providing services to taxonomists for standard genome sequencing and annotation.</title>
        <authorList>
            <consortium name="The Broad Institute Genomics Platform"/>
            <consortium name="The Broad Institute Genome Sequencing Center for Infectious Disease"/>
            <person name="Wu L."/>
            <person name="Ma J."/>
        </authorList>
    </citation>
    <scope>NUCLEOTIDE SEQUENCE [LARGE SCALE GENOMIC DNA]</scope>
    <source>
        <strain evidence="3">KCTC 42984</strain>
    </source>
</reference>
<organism evidence="2 3">
    <name type="scientific">Novosphingobium bradum</name>
    <dbReference type="NCBI Taxonomy" id="1737444"/>
    <lineage>
        <taxon>Bacteria</taxon>
        <taxon>Pseudomonadati</taxon>
        <taxon>Pseudomonadota</taxon>
        <taxon>Alphaproteobacteria</taxon>
        <taxon>Sphingomonadales</taxon>
        <taxon>Sphingomonadaceae</taxon>
        <taxon>Novosphingobium</taxon>
    </lineage>
</organism>
<comment type="caution">
    <text evidence="2">The sequence shown here is derived from an EMBL/GenBank/DDBJ whole genome shotgun (WGS) entry which is preliminary data.</text>
</comment>
<dbReference type="Proteomes" id="UP001595604">
    <property type="component" value="Unassembled WGS sequence"/>
</dbReference>